<protein>
    <recommendedName>
        <fullName evidence="1">ABC-type transport auxiliary lipoprotein component domain-containing protein</fullName>
    </recommendedName>
</protein>
<accession>A0ABQ5ZX08</accession>
<evidence type="ECO:0000313" key="2">
    <source>
        <dbReference type="EMBL" id="GLR62887.1"/>
    </source>
</evidence>
<feature type="domain" description="ABC-type transport auxiliary lipoprotein component" evidence="1">
    <location>
        <begin position="37"/>
        <end position="190"/>
    </location>
</feature>
<name>A0ABQ5ZX08_9GAMM</name>
<dbReference type="Pfam" id="PF03886">
    <property type="entry name" value="ABC_trans_aux"/>
    <property type="match status" value="1"/>
</dbReference>
<dbReference type="Gene3D" id="3.40.50.10610">
    <property type="entry name" value="ABC-type transport auxiliary lipoprotein component"/>
    <property type="match status" value="1"/>
</dbReference>
<dbReference type="Proteomes" id="UP001156682">
    <property type="component" value="Unassembled WGS sequence"/>
</dbReference>
<reference evidence="3" key="1">
    <citation type="journal article" date="2019" name="Int. J. Syst. Evol. Microbiol.">
        <title>The Global Catalogue of Microorganisms (GCM) 10K type strain sequencing project: providing services to taxonomists for standard genome sequencing and annotation.</title>
        <authorList>
            <consortium name="The Broad Institute Genomics Platform"/>
            <consortium name="The Broad Institute Genome Sequencing Center for Infectious Disease"/>
            <person name="Wu L."/>
            <person name="Ma J."/>
        </authorList>
    </citation>
    <scope>NUCLEOTIDE SEQUENCE [LARGE SCALE GENOMIC DNA]</scope>
    <source>
        <strain evidence="3">NBRC 100033</strain>
    </source>
</reference>
<organism evidence="2 3">
    <name type="scientific">Marinospirillum insulare</name>
    <dbReference type="NCBI Taxonomy" id="217169"/>
    <lineage>
        <taxon>Bacteria</taxon>
        <taxon>Pseudomonadati</taxon>
        <taxon>Pseudomonadota</taxon>
        <taxon>Gammaproteobacteria</taxon>
        <taxon>Oceanospirillales</taxon>
        <taxon>Oceanospirillaceae</taxon>
        <taxon>Marinospirillum</taxon>
    </lineage>
</organism>
<evidence type="ECO:0000313" key="3">
    <source>
        <dbReference type="Proteomes" id="UP001156682"/>
    </source>
</evidence>
<dbReference type="InterPro" id="IPR005586">
    <property type="entry name" value="ABC_trans_aux"/>
</dbReference>
<gene>
    <name evidence="2" type="ORF">GCM10007878_03220</name>
</gene>
<dbReference type="PROSITE" id="PS51257">
    <property type="entry name" value="PROKAR_LIPOPROTEIN"/>
    <property type="match status" value="1"/>
</dbReference>
<evidence type="ECO:0000259" key="1">
    <source>
        <dbReference type="Pfam" id="PF03886"/>
    </source>
</evidence>
<comment type="caution">
    <text evidence="2">The sequence shown here is derived from an EMBL/GenBank/DDBJ whole genome shotgun (WGS) entry which is preliminary data.</text>
</comment>
<keyword evidence="3" id="KW-1185">Reference proteome</keyword>
<sequence length="204" mass="23397">MRYFFSLVLTGWLLTGCTDSLLVPQPETAPQQWLLKTLPSPPDTLTNQPMSLGISLAVERPTAPAPLRTREIWYRSQEHQLSPFGKQRWAESLDQQVQQLISNFLGQQSWLETSLVDQPGYRSTYRLRITLQEWYLNTAKQQLDIAIQINLLDAQGNNLLQHQWNAQPQVTELTTAALLATSQAWLDHWAIEVSDLLYEQLKSP</sequence>
<dbReference type="SUPFAM" id="SSF159594">
    <property type="entry name" value="XCC0632-like"/>
    <property type="match status" value="1"/>
</dbReference>
<dbReference type="RefSeq" id="WP_027850343.1">
    <property type="nucleotide sequence ID" value="NZ_BSOR01000006.1"/>
</dbReference>
<proteinExistence type="predicted"/>
<dbReference type="EMBL" id="BSOR01000006">
    <property type="protein sequence ID" value="GLR62887.1"/>
    <property type="molecule type" value="Genomic_DNA"/>
</dbReference>